<feature type="compositionally biased region" description="Polar residues" evidence="1">
    <location>
        <begin position="1"/>
        <end position="13"/>
    </location>
</feature>
<comment type="caution">
    <text evidence="2">The sequence shown here is derived from an EMBL/GenBank/DDBJ whole genome shotgun (WGS) entry which is preliminary data.</text>
</comment>
<dbReference type="Proteomes" id="UP000693946">
    <property type="component" value="Linkage Group LG19"/>
</dbReference>
<organism evidence="2 3">
    <name type="scientific">Solea senegalensis</name>
    <name type="common">Senegalese sole</name>
    <dbReference type="NCBI Taxonomy" id="28829"/>
    <lineage>
        <taxon>Eukaryota</taxon>
        <taxon>Metazoa</taxon>
        <taxon>Chordata</taxon>
        <taxon>Craniata</taxon>
        <taxon>Vertebrata</taxon>
        <taxon>Euteleostomi</taxon>
        <taxon>Actinopterygii</taxon>
        <taxon>Neopterygii</taxon>
        <taxon>Teleostei</taxon>
        <taxon>Neoteleostei</taxon>
        <taxon>Acanthomorphata</taxon>
        <taxon>Carangaria</taxon>
        <taxon>Pleuronectiformes</taxon>
        <taxon>Pleuronectoidei</taxon>
        <taxon>Soleidae</taxon>
        <taxon>Solea</taxon>
    </lineage>
</organism>
<name>A0AAV6RGZ9_SOLSE</name>
<dbReference type="AlphaFoldDB" id="A0AAV6RGZ9"/>
<feature type="region of interest" description="Disordered" evidence="1">
    <location>
        <begin position="1"/>
        <end position="59"/>
    </location>
</feature>
<evidence type="ECO:0000313" key="3">
    <source>
        <dbReference type="Proteomes" id="UP000693946"/>
    </source>
</evidence>
<keyword evidence="3" id="KW-1185">Reference proteome</keyword>
<protein>
    <submittedName>
        <fullName evidence="2">Uncharacterized protein</fullName>
    </submittedName>
</protein>
<reference evidence="2 3" key="1">
    <citation type="journal article" date="2021" name="Sci. Rep.">
        <title>Chromosome anchoring in Senegalese sole (Solea senegalensis) reveals sex-associated markers and genome rearrangements in flatfish.</title>
        <authorList>
            <person name="Guerrero-Cozar I."/>
            <person name="Gomez-Garrido J."/>
            <person name="Berbel C."/>
            <person name="Martinez-Blanch J.F."/>
            <person name="Alioto T."/>
            <person name="Claros M.G."/>
            <person name="Gagnaire P.A."/>
            <person name="Manchado M."/>
        </authorList>
    </citation>
    <scope>NUCLEOTIDE SEQUENCE [LARGE SCALE GENOMIC DNA]</scope>
    <source>
        <strain evidence="2">Sse05_10M</strain>
    </source>
</reference>
<gene>
    <name evidence="2" type="ORF">JOB18_014862</name>
</gene>
<evidence type="ECO:0000256" key="1">
    <source>
        <dbReference type="SAM" id="MobiDB-lite"/>
    </source>
</evidence>
<dbReference type="EMBL" id="JAGKHQ010000011">
    <property type="protein sequence ID" value="KAG7504711.1"/>
    <property type="molecule type" value="Genomic_DNA"/>
</dbReference>
<evidence type="ECO:0000313" key="2">
    <source>
        <dbReference type="EMBL" id="KAG7504711.1"/>
    </source>
</evidence>
<sequence>MMMSSGHQLQSLSGVVETLTGPQSQSAASFRGHEPPPEHRRYRTSPTPPPQFGRFLGLRREPPQVLRTRADVFEACRDLWISPDGLILLLVGEHSAQTSVLLHVQTIPDLSSEP</sequence>
<accession>A0AAV6RGZ9</accession>
<proteinExistence type="predicted"/>